<comment type="caution">
    <text evidence="6">The sequence shown here is derived from an EMBL/GenBank/DDBJ whole genome shotgun (WGS) entry which is preliminary data.</text>
</comment>
<evidence type="ECO:0000256" key="4">
    <source>
        <dbReference type="ARBA" id="ARBA00022842"/>
    </source>
</evidence>
<dbReference type="GO" id="GO:0046872">
    <property type="term" value="F:metal ion binding"/>
    <property type="evidence" value="ECO:0007669"/>
    <property type="project" value="UniProtKB-KW"/>
</dbReference>
<dbReference type="InterPro" id="IPR007666">
    <property type="entry name" value="ADP_PFK/GK"/>
</dbReference>
<organism evidence="6 7">
    <name type="scientific">candidate division MSBL1 archaeon SCGC-AAA382F02</name>
    <dbReference type="NCBI Taxonomy" id="1698282"/>
    <lineage>
        <taxon>Archaea</taxon>
        <taxon>Methanobacteriati</taxon>
        <taxon>Methanobacteriota</taxon>
        <taxon>candidate division MSBL1</taxon>
    </lineage>
</organism>
<evidence type="ECO:0000313" key="6">
    <source>
        <dbReference type="EMBL" id="KXB06351.1"/>
    </source>
</evidence>
<dbReference type="GO" id="GO:0016773">
    <property type="term" value="F:phosphotransferase activity, alcohol group as acceptor"/>
    <property type="evidence" value="ECO:0007669"/>
    <property type="project" value="InterPro"/>
</dbReference>
<dbReference type="AlphaFoldDB" id="A0A133VIS9"/>
<evidence type="ECO:0000256" key="5">
    <source>
        <dbReference type="ARBA" id="ARBA00023152"/>
    </source>
</evidence>
<keyword evidence="5" id="KW-0324">Glycolysis</keyword>
<keyword evidence="3" id="KW-0418">Kinase</keyword>
<sequence>MRPKIAVGLESTLDILIHFESLGDFQSFVQSYDGELSSILKRGYETVSSNSGDEVPIDGRVEEAQRLLELAKEMGADVHYTFGGNGSQEAATLERMGVETIFLGGVFPNSFSKLSPGNKHNMKSTDTSFAHSFEKYTPASYIFQATGTNRFILADGEGRRIEQLRPYLKELPEVVEEVVESYDGLDALSLVGWQVVFGNELDDDDFQLTTQVIEEIREKTDALLFTDAGGIGGLDKKEREKLWNVYSLFDILSLNEDELGQILEIPFSSKEEDEVQGMLKLLEEGENLSTIWLHTPHYHVSLSSDFSKNTLKKAQKFGALAGLYKVEKGKYPNLENLSDLEENRDHSSEGIEKCEEIHDQYEDEIDEKVLVATPCYEEEEFVSTVGAGDVSAATYLYSITKSS</sequence>
<evidence type="ECO:0000256" key="2">
    <source>
        <dbReference type="ARBA" id="ARBA00022723"/>
    </source>
</evidence>
<gene>
    <name evidence="6" type="ORF">AKJ53_00590</name>
</gene>
<keyword evidence="2" id="KW-0479">Metal-binding</keyword>
<dbReference type="Gene3D" id="3.40.1190.20">
    <property type="match status" value="1"/>
</dbReference>
<dbReference type="GO" id="GO:0016301">
    <property type="term" value="F:kinase activity"/>
    <property type="evidence" value="ECO:0007669"/>
    <property type="project" value="UniProtKB-KW"/>
</dbReference>
<name>A0A133VIS9_9EURY</name>
<dbReference type="GO" id="GO:0006096">
    <property type="term" value="P:glycolytic process"/>
    <property type="evidence" value="ECO:0007669"/>
    <property type="project" value="UniProtKB-KW"/>
</dbReference>
<proteinExistence type="predicted"/>
<evidence type="ECO:0008006" key="8">
    <source>
        <dbReference type="Google" id="ProtNLM"/>
    </source>
</evidence>
<dbReference type="Proteomes" id="UP000070491">
    <property type="component" value="Unassembled WGS sequence"/>
</dbReference>
<dbReference type="Pfam" id="PF04587">
    <property type="entry name" value="ADP_PFK_GK"/>
    <property type="match status" value="1"/>
</dbReference>
<evidence type="ECO:0000256" key="1">
    <source>
        <dbReference type="ARBA" id="ARBA00022679"/>
    </source>
</evidence>
<evidence type="ECO:0000313" key="7">
    <source>
        <dbReference type="Proteomes" id="UP000070491"/>
    </source>
</evidence>
<keyword evidence="7" id="KW-1185">Reference proteome</keyword>
<dbReference type="InterPro" id="IPR029056">
    <property type="entry name" value="Ribokinase-like"/>
</dbReference>
<evidence type="ECO:0000256" key="3">
    <source>
        <dbReference type="ARBA" id="ARBA00022777"/>
    </source>
</evidence>
<dbReference type="EMBL" id="LHYG01000005">
    <property type="protein sequence ID" value="KXB06351.1"/>
    <property type="molecule type" value="Genomic_DNA"/>
</dbReference>
<keyword evidence="1" id="KW-0808">Transferase</keyword>
<protein>
    <recommendedName>
        <fullName evidence="8">Carbohydrate kinase PfkB domain-containing protein</fullName>
    </recommendedName>
</protein>
<reference evidence="6 7" key="1">
    <citation type="journal article" date="2016" name="Sci. Rep.">
        <title>Metabolic traits of an uncultured archaeal lineage -MSBL1- from brine pools of the Red Sea.</title>
        <authorList>
            <person name="Mwirichia R."/>
            <person name="Alam I."/>
            <person name="Rashid M."/>
            <person name="Vinu M."/>
            <person name="Ba-Alawi W."/>
            <person name="Anthony Kamau A."/>
            <person name="Kamanda Ngugi D."/>
            <person name="Goker M."/>
            <person name="Klenk H.P."/>
            <person name="Bajic V."/>
            <person name="Stingl U."/>
        </authorList>
    </citation>
    <scope>NUCLEOTIDE SEQUENCE [LARGE SCALE GENOMIC DNA]</scope>
    <source>
        <strain evidence="6">SCGC-AAA382F02</strain>
    </source>
</reference>
<accession>A0A133VIS9</accession>
<dbReference type="SUPFAM" id="SSF53613">
    <property type="entry name" value="Ribokinase-like"/>
    <property type="match status" value="1"/>
</dbReference>
<keyword evidence="4" id="KW-0460">Magnesium</keyword>